<dbReference type="Pfam" id="PF05120">
    <property type="entry name" value="GvpG"/>
    <property type="match status" value="1"/>
</dbReference>
<dbReference type="EMBL" id="JAFEJA010000001">
    <property type="protein sequence ID" value="MBM9617703.1"/>
    <property type="molecule type" value="Genomic_DNA"/>
</dbReference>
<dbReference type="Proteomes" id="UP000664109">
    <property type="component" value="Unassembled WGS sequence"/>
</dbReference>
<keyword evidence="2" id="KW-1185">Reference proteome</keyword>
<sequence>MGLITSIVTFPLAPVRGTAWVVDQVLTAAEQEYYDPEPVMRELAALERELTSGRISEEEYDRREDELLDRLEEIENHRQGSGGTT</sequence>
<evidence type="ECO:0000313" key="2">
    <source>
        <dbReference type="Proteomes" id="UP000664109"/>
    </source>
</evidence>
<reference evidence="1 2" key="1">
    <citation type="journal article" date="2016" name="Arch. Microbiol.">
        <title>Streptomyces zhihengii sp. nov., isolated from rhizospheric soil of Psammosilene tunicoides.</title>
        <authorList>
            <person name="Huang M.J."/>
            <person name="Fei J.J."/>
            <person name="Salam N."/>
            <person name="Kim C.J."/>
            <person name="Hozzein W.N."/>
            <person name="Xiao M."/>
            <person name="Huang H.Q."/>
            <person name="Li W.J."/>
        </authorList>
    </citation>
    <scope>NUCLEOTIDE SEQUENCE [LARGE SCALE GENOMIC DNA]</scope>
    <source>
        <strain evidence="1 2">YIM T102</strain>
    </source>
</reference>
<organism evidence="1 2">
    <name type="scientific">Streptomyces zhihengii</name>
    <dbReference type="NCBI Taxonomy" id="1818004"/>
    <lineage>
        <taxon>Bacteria</taxon>
        <taxon>Bacillati</taxon>
        <taxon>Actinomycetota</taxon>
        <taxon>Actinomycetes</taxon>
        <taxon>Kitasatosporales</taxon>
        <taxon>Streptomycetaceae</taxon>
        <taxon>Streptomyces</taxon>
    </lineage>
</organism>
<evidence type="ECO:0000313" key="1">
    <source>
        <dbReference type="EMBL" id="MBM9617703.1"/>
    </source>
</evidence>
<gene>
    <name evidence="1" type="ORF">JE024_02915</name>
</gene>
<accession>A0ABS2UKW3</accession>
<name>A0ABS2UKW3_9ACTN</name>
<comment type="caution">
    <text evidence="1">The sequence shown here is derived from an EMBL/GenBank/DDBJ whole genome shotgun (WGS) entry which is preliminary data.</text>
</comment>
<proteinExistence type="predicted"/>
<dbReference type="InterPro" id="IPR007804">
    <property type="entry name" value="GvpG"/>
</dbReference>
<dbReference type="RefSeq" id="WP_205372051.1">
    <property type="nucleotide sequence ID" value="NZ_JAFEJA010000001.1"/>
</dbReference>
<protein>
    <submittedName>
        <fullName evidence="1">Gas vesicle protein GvpG</fullName>
    </submittedName>
</protein>